<dbReference type="Gene3D" id="1.10.8.60">
    <property type="match status" value="1"/>
</dbReference>
<keyword evidence="6" id="KW-0239">DNA-directed DNA polymerase</keyword>
<feature type="domain" description="DNA polymerase III delta N-terminal" evidence="9">
    <location>
        <begin position="23"/>
        <end position="134"/>
    </location>
</feature>
<proteinExistence type="inferred from homology"/>
<evidence type="ECO:0000256" key="2">
    <source>
        <dbReference type="ARBA" id="ARBA00017703"/>
    </source>
</evidence>
<name>A0A1Q5PN43_9ACTO</name>
<dbReference type="GO" id="GO:0006261">
    <property type="term" value="P:DNA-templated DNA replication"/>
    <property type="evidence" value="ECO:0007669"/>
    <property type="project" value="TreeGrafter"/>
</dbReference>
<dbReference type="GO" id="GO:0003887">
    <property type="term" value="F:DNA-directed DNA polymerase activity"/>
    <property type="evidence" value="ECO:0007669"/>
    <property type="project" value="UniProtKB-KW"/>
</dbReference>
<evidence type="ECO:0000259" key="9">
    <source>
        <dbReference type="Pfam" id="PF06144"/>
    </source>
</evidence>
<dbReference type="EMBL" id="MQSV01000002">
    <property type="protein sequence ID" value="OKL48885.1"/>
    <property type="molecule type" value="Genomic_DNA"/>
</dbReference>
<dbReference type="SUPFAM" id="SSF52540">
    <property type="entry name" value="P-loop containing nucleoside triphosphate hydrolases"/>
    <property type="match status" value="1"/>
</dbReference>
<dbReference type="SUPFAM" id="SSF48019">
    <property type="entry name" value="post-AAA+ oligomerization domain-like"/>
    <property type="match status" value="1"/>
</dbReference>
<dbReference type="NCBIfam" id="TIGR01128">
    <property type="entry name" value="holA"/>
    <property type="match status" value="1"/>
</dbReference>
<keyword evidence="5" id="KW-0235">DNA replication</keyword>
<sequence>MAKGTSAHATTWDRVKIAPIVVLSGAEELFAQRAIAQLREQFQKQFSEYEKTTLDASNYKEGELATVTSPSLFAEPRLVIVENAGSGDRKFYQELEKYAQYPADDVCLVLNRGVGRSAPNTFKKLAADYPEVQCPKLKYANELNQFVNQELRRARRSATGGAIQKLVQAAGTNLAELASAITQLISDNQGEISEADVDRHFAGRVETTHFEVADAVIEGKMPTALIKFRQALDTGGNHLGILTMLAKKLREVALYQEDPSLVAVPRFALPQLREAARTWSPRALAGAICAVARADEEAKGASKDPEHAIEKCLIVCCRLKAGKI</sequence>
<gene>
    <name evidence="10" type="ORF">BSR29_03275</name>
</gene>
<dbReference type="STRING" id="1921764.BSR28_02850"/>
<comment type="caution">
    <text evidence="10">The sequence shown here is derived from an EMBL/GenBank/DDBJ whole genome shotgun (WGS) entry which is preliminary data.</text>
</comment>
<dbReference type="InterPro" id="IPR008921">
    <property type="entry name" value="DNA_pol3_clamp-load_cplx_C"/>
</dbReference>
<dbReference type="RefSeq" id="WP_073708872.1">
    <property type="nucleotide sequence ID" value="NZ_MQSU01000002.1"/>
</dbReference>
<dbReference type="EC" id="2.7.7.7" evidence="1"/>
<evidence type="ECO:0000256" key="7">
    <source>
        <dbReference type="ARBA" id="ARBA00034754"/>
    </source>
</evidence>
<reference evidence="10 11" key="1">
    <citation type="submission" date="2016-11" db="EMBL/GenBank/DDBJ databases">
        <title>Actinomyces gypaetusis sp. nov. isolated from the vulture Gypaetus barbatus in Qinghai Tibet Plateau China.</title>
        <authorList>
            <person name="Meng X."/>
        </authorList>
    </citation>
    <scope>NUCLEOTIDE SEQUENCE [LARGE SCALE GENOMIC DNA]</scope>
    <source>
        <strain evidence="10 11">VUL4_2</strain>
    </source>
</reference>
<dbReference type="PANTHER" id="PTHR34388:SF1">
    <property type="entry name" value="DNA POLYMERASE III SUBUNIT DELTA"/>
    <property type="match status" value="1"/>
</dbReference>
<evidence type="ECO:0000313" key="11">
    <source>
        <dbReference type="Proteomes" id="UP000186785"/>
    </source>
</evidence>
<evidence type="ECO:0000256" key="5">
    <source>
        <dbReference type="ARBA" id="ARBA00022705"/>
    </source>
</evidence>
<dbReference type="InterPro" id="IPR005790">
    <property type="entry name" value="DNA_polIII_delta"/>
</dbReference>
<evidence type="ECO:0000256" key="1">
    <source>
        <dbReference type="ARBA" id="ARBA00012417"/>
    </source>
</evidence>
<dbReference type="InterPro" id="IPR010372">
    <property type="entry name" value="DNA_pol3_delta_N"/>
</dbReference>
<evidence type="ECO:0000313" key="10">
    <source>
        <dbReference type="EMBL" id="OKL48885.1"/>
    </source>
</evidence>
<dbReference type="GO" id="GO:0009360">
    <property type="term" value="C:DNA polymerase III complex"/>
    <property type="evidence" value="ECO:0007669"/>
    <property type="project" value="InterPro"/>
</dbReference>
<dbReference type="PANTHER" id="PTHR34388">
    <property type="entry name" value="DNA POLYMERASE III SUBUNIT DELTA"/>
    <property type="match status" value="1"/>
</dbReference>
<evidence type="ECO:0000256" key="8">
    <source>
        <dbReference type="ARBA" id="ARBA00049244"/>
    </source>
</evidence>
<evidence type="ECO:0000256" key="3">
    <source>
        <dbReference type="ARBA" id="ARBA00022679"/>
    </source>
</evidence>
<evidence type="ECO:0000256" key="4">
    <source>
        <dbReference type="ARBA" id="ARBA00022695"/>
    </source>
</evidence>
<dbReference type="Pfam" id="PF06144">
    <property type="entry name" value="DNA_pol3_delta"/>
    <property type="match status" value="1"/>
</dbReference>
<keyword evidence="11" id="KW-1185">Reference proteome</keyword>
<accession>A0A1Q5PN43</accession>
<protein>
    <recommendedName>
        <fullName evidence="2">DNA polymerase III subunit delta</fullName>
        <ecNumber evidence="1">2.7.7.7</ecNumber>
    </recommendedName>
</protein>
<evidence type="ECO:0000256" key="6">
    <source>
        <dbReference type="ARBA" id="ARBA00022932"/>
    </source>
</evidence>
<keyword evidence="3" id="KW-0808">Transferase</keyword>
<comment type="similarity">
    <text evidence="7">Belongs to the DNA polymerase HolA subunit family.</text>
</comment>
<keyword evidence="4" id="KW-0548">Nucleotidyltransferase</keyword>
<dbReference type="InterPro" id="IPR027417">
    <property type="entry name" value="P-loop_NTPase"/>
</dbReference>
<organism evidence="10 11">
    <name type="scientific">Boudabousia liubingyangii</name>
    <dbReference type="NCBI Taxonomy" id="1921764"/>
    <lineage>
        <taxon>Bacteria</taxon>
        <taxon>Bacillati</taxon>
        <taxon>Actinomycetota</taxon>
        <taxon>Actinomycetes</taxon>
        <taxon>Actinomycetales</taxon>
        <taxon>Actinomycetaceae</taxon>
        <taxon>Boudabousia</taxon>
    </lineage>
</organism>
<dbReference type="GO" id="GO:0003677">
    <property type="term" value="F:DNA binding"/>
    <property type="evidence" value="ECO:0007669"/>
    <property type="project" value="InterPro"/>
</dbReference>
<dbReference type="Gene3D" id="1.20.272.10">
    <property type="match status" value="1"/>
</dbReference>
<dbReference type="Gene3D" id="3.40.50.300">
    <property type="entry name" value="P-loop containing nucleotide triphosphate hydrolases"/>
    <property type="match status" value="1"/>
</dbReference>
<dbReference type="Proteomes" id="UP000186785">
    <property type="component" value="Unassembled WGS sequence"/>
</dbReference>
<comment type="catalytic activity">
    <reaction evidence="8">
        <text>DNA(n) + a 2'-deoxyribonucleoside 5'-triphosphate = DNA(n+1) + diphosphate</text>
        <dbReference type="Rhea" id="RHEA:22508"/>
        <dbReference type="Rhea" id="RHEA-COMP:17339"/>
        <dbReference type="Rhea" id="RHEA-COMP:17340"/>
        <dbReference type="ChEBI" id="CHEBI:33019"/>
        <dbReference type="ChEBI" id="CHEBI:61560"/>
        <dbReference type="ChEBI" id="CHEBI:173112"/>
        <dbReference type="EC" id="2.7.7.7"/>
    </reaction>
</comment>
<dbReference type="OrthoDB" id="8478864at2"/>
<dbReference type="AlphaFoldDB" id="A0A1Q5PN43"/>